<dbReference type="AlphaFoldDB" id="A0A9X0R0U0"/>
<evidence type="ECO:0000313" key="2">
    <source>
        <dbReference type="EMBL" id="MBC4017190.1"/>
    </source>
</evidence>
<dbReference type="Proteomes" id="UP000600101">
    <property type="component" value="Unassembled WGS sequence"/>
</dbReference>
<dbReference type="InterPro" id="IPR012337">
    <property type="entry name" value="RNaseH-like_sf"/>
</dbReference>
<dbReference type="PANTHER" id="PTHR46889">
    <property type="entry name" value="TRANSPOSASE INSF FOR INSERTION SEQUENCE IS3B-RELATED"/>
    <property type="match status" value="1"/>
</dbReference>
<name>A0A9X0R0U0_9PROT</name>
<dbReference type="InterPro" id="IPR036397">
    <property type="entry name" value="RNaseH_sf"/>
</dbReference>
<reference evidence="2" key="1">
    <citation type="submission" date="2020-08" db="EMBL/GenBank/DDBJ databases">
        <authorList>
            <person name="Hu Y."/>
            <person name="Nguyen S.V."/>
            <person name="Li F."/>
            <person name="Fanning S."/>
        </authorList>
    </citation>
    <scope>NUCLEOTIDE SEQUENCE</scope>
    <source>
        <strain evidence="2">SYSU D8009</strain>
    </source>
</reference>
<dbReference type="GO" id="GO:0003676">
    <property type="term" value="F:nucleic acid binding"/>
    <property type="evidence" value="ECO:0007669"/>
    <property type="project" value="InterPro"/>
</dbReference>
<dbReference type="Pfam" id="PF13276">
    <property type="entry name" value="HTH_21"/>
    <property type="match status" value="1"/>
</dbReference>
<gene>
    <name evidence="2" type="ORF">H7965_17910</name>
</gene>
<dbReference type="Pfam" id="PF13683">
    <property type="entry name" value="rve_3"/>
    <property type="match status" value="1"/>
</dbReference>
<protein>
    <submittedName>
        <fullName evidence="2">DDE-type integrase/transposase/recombinase</fullName>
    </submittedName>
</protein>
<dbReference type="GO" id="GO:0015074">
    <property type="term" value="P:DNA integration"/>
    <property type="evidence" value="ECO:0007669"/>
    <property type="project" value="InterPro"/>
</dbReference>
<feature type="domain" description="Integrase catalytic" evidence="1">
    <location>
        <begin position="52"/>
        <end position="235"/>
    </location>
</feature>
<dbReference type="EMBL" id="JACOMF010000024">
    <property type="protein sequence ID" value="MBC4017190.1"/>
    <property type="molecule type" value="Genomic_DNA"/>
</dbReference>
<organism evidence="2 3">
    <name type="scientific">Siccirubricoccus deserti</name>
    <dbReference type="NCBI Taxonomy" id="2013562"/>
    <lineage>
        <taxon>Bacteria</taxon>
        <taxon>Pseudomonadati</taxon>
        <taxon>Pseudomonadota</taxon>
        <taxon>Alphaproteobacteria</taxon>
        <taxon>Acetobacterales</taxon>
        <taxon>Roseomonadaceae</taxon>
        <taxon>Siccirubricoccus</taxon>
    </lineage>
</organism>
<dbReference type="InterPro" id="IPR050900">
    <property type="entry name" value="Transposase_IS3/IS150/IS904"/>
</dbReference>
<dbReference type="Gene3D" id="3.30.420.10">
    <property type="entry name" value="Ribonuclease H-like superfamily/Ribonuclease H"/>
    <property type="match status" value="1"/>
</dbReference>
<accession>A0A9X0R0U0</accession>
<dbReference type="SUPFAM" id="SSF53098">
    <property type="entry name" value="Ribonuclease H-like"/>
    <property type="match status" value="1"/>
</dbReference>
<dbReference type="PROSITE" id="PS50994">
    <property type="entry name" value="INTEGRASE"/>
    <property type="match status" value="1"/>
</dbReference>
<dbReference type="InterPro" id="IPR025948">
    <property type="entry name" value="HTH-like_dom"/>
</dbReference>
<comment type="caution">
    <text evidence="2">The sequence shown here is derived from an EMBL/GenBank/DDBJ whole genome shotgun (WGS) entry which is preliminary data.</text>
</comment>
<dbReference type="InterPro" id="IPR001584">
    <property type="entry name" value="Integrase_cat-core"/>
</dbReference>
<dbReference type="PANTHER" id="PTHR46889:SF4">
    <property type="entry name" value="TRANSPOSASE INSO FOR INSERTION SEQUENCE ELEMENT IS911B-RELATED"/>
    <property type="match status" value="1"/>
</dbReference>
<proteinExistence type="predicted"/>
<evidence type="ECO:0000313" key="3">
    <source>
        <dbReference type="Proteomes" id="UP000600101"/>
    </source>
</evidence>
<sequence length="316" mass="35976">MLEHIRARILGSRLHGEGYRKIWARLRHAGIHTSARRVCRLMGQHGLLAPHRVGRPEQRAHDGTITTTAVDVMWGTDMTETVTLTEGRAQVFVAVDHFSGEYVGNHAARSGNRIEALGPMRQGALRHFGRIEKDAAKGLPLRHDHGSNYMSSDFQDKITFPDIESSPSFVRQPEGNGFAERFIRTLKENFLWVHTFDTIEELRRRLQDFVAHCSATRFVARHGYRTQNQIRAEQRGLAQCLTGPTTAASSLILNCKALPVPHAGHRLEQRWWPNVRRLPPVHDRLDNIWCQQRQPQHLAETSRSVFSAFAISLREA</sequence>
<keyword evidence="3" id="KW-1185">Reference proteome</keyword>
<evidence type="ECO:0000259" key="1">
    <source>
        <dbReference type="PROSITE" id="PS50994"/>
    </source>
</evidence>